<dbReference type="HAMAP" id="MF_00028">
    <property type="entry name" value="CobQ"/>
    <property type="match status" value="1"/>
</dbReference>
<keyword evidence="3 4" id="KW-0315">Glutamine amidotransferase</keyword>
<dbReference type="EMBL" id="BAAAQD010000040">
    <property type="protein sequence ID" value="GAA1568759.1"/>
    <property type="molecule type" value="Genomic_DNA"/>
</dbReference>
<protein>
    <recommendedName>
        <fullName evidence="4">Cobyric acid synthase</fullName>
    </recommendedName>
</protein>
<organism evidence="8 9">
    <name type="scientific">Dactylosporangium maewongense</name>
    <dbReference type="NCBI Taxonomy" id="634393"/>
    <lineage>
        <taxon>Bacteria</taxon>
        <taxon>Bacillati</taxon>
        <taxon>Actinomycetota</taxon>
        <taxon>Actinomycetes</taxon>
        <taxon>Micromonosporales</taxon>
        <taxon>Micromonosporaceae</taxon>
        <taxon>Dactylosporangium</taxon>
    </lineage>
</organism>
<dbReference type="PANTHER" id="PTHR21343">
    <property type="entry name" value="DETHIOBIOTIN SYNTHETASE"/>
    <property type="match status" value="1"/>
</dbReference>
<dbReference type="InterPro" id="IPR004459">
    <property type="entry name" value="CobQ_synth"/>
</dbReference>
<dbReference type="InterPro" id="IPR011698">
    <property type="entry name" value="GATase_3"/>
</dbReference>
<reference evidence="8 9" key="1">
    <citation type="journal article" date="2019" name="Int. J. Syst. Evol. Microbiol.">
        <title>The Global Catalogue of Microorganisms (GCM) 10K type strain sequencing project: providing services to taxonomists for standard genome sequencing and annotation.</title>
        <authorList>
            <consortium name="The Broad Institute Genomics Platform"/>
            <consortium name="The Broad Institute Genome Sequencing Center for Infectious Disease"/>
            <person name="Wu L."/>
            <person name="Ma J."/>
        </authorList>
    </citation>
    <scope>NUCLEOTIDE SEQUENCE [LARGE SCALE GENOMIC DNA]</scope>
    <source>
        <strain evidence="8 9">JCM 15933</strain>
    </source>
</reference>
<feature type="domain" description="CobQ/CobB/MinD/ParA nucleotide binding" evidence="6">
    <location>
        <begin position="5"/>
        <end position="230"/>
    </location>
</feature>
<dbReference type="InterPro" id="IPR029062">
    <property type="entry name" value="Class_I_gatase-like"/>
</dbReference>
<feature type="active site" evidence="4">
    <location>
        <position position="430"/>
    </location>
</feature>
<dbReference type="Gene3D" id="3.40.50.880">
    <property type="match status" value="1"/>
</dbReference>
<feature type="compositionally biased region" description="Low complexity" evidence="5">
    <location>
        <begin position="518"/>
        <end position="529"/>
    </location>
</feature>
<dbReference type="SUPFAM" id="SSF52317">
    <property type="entry name" value="Class I glutamine amidotransferase-like"/>
    <property type="match status" value="1"/>
</dbReference>
<comment type="function">
    <text evidence="4">Catalyzes amidations at positions B, D, E, and G on adenosylcobyrinic A,C-diamide. NH(2) groups are provided by glutamine, and one molecule of ATP is hydrogenolyzed for each amidation.</text>
</comment>
<dbReference type="PROSITE" id="PS51274">
    <property type="entry name" value="GATASE_COBBQ"/>
    <property type="match status" value="1"/>
</dbReference>
<comment type="caution">
    <text evidence="8">The sequence shown here is derived from an EMBL/GenBank/DDBJ whole genome shotgun (WGS) entry which is preliminary data.</text>
</comment>
<dbReference type="Pfam" id="PF01656">
    <property type="entry name" value="CbiA"/>
    <property type="match status" value="1"/>
</dbReference>
<dbReference type="CDD" id="cd01750">
    <property type="entry name" value="GATase1_CobQ"/>
    <property type="match status" value="1"/>
</dbReference>
<keyword evidence="9" id="KW-1185">Reference proteome</keyword>
<dbReference type="Proteomes" id="UP001501470">
    <property type="component" value="Unassembled WGS sequence"/>
</dbReference>
<feature type="active site" description="Nucleophile" evidence="4">
    <location>
        <position position="336"/>
    </location>
</feature>
<feature type="region of interest" description="Disordered" evidence="5">
    <location>
        <begin position="509"/>
        <end position="603"/>
    </location>
</feature>
<keyword evidence="2 4" id="KW-0169">Cobalamin biosynthesis</keyword>
<evidence type="ECO:0000256" key="2">
    <source>
        <dbReference type="ARBA" id="ARBA00022573"/>
    </source>
</evidence>
<gene>
    <name evidence="4" type="primary">cobQ</name>
    <name evidence="8" type="ORF">GCM10009827_108130</name>
</gene>
<evidence type="ECO:0000313" key="9">
    <source>
        <dbReference type="Proteomes" id="UP001501470"/>
    </source>
</evidence>
<evidence type="ECO:0000256" key="4">
    <source>
        <dbReference type="HAMAP-Rule" id="MF_00028"/>
    </source>
</evidence>
<dbReference type="InterPro" id="IPR027417">
    <property type="entry name" value="P-loop_NTPase"/>
</dbReference>
<dbReference type="NCBIfam" id="NF001989">
    <property type="entry name" value="PRK00784.1"/>
    <property type="match status" value="1"/>
</dbReference>
<dbReference type="Pfam" id="PF07685">
    <property type="entry name" value="GATase_3"/>
    <property type="match status" value="1"/>
</dbReference>
<dbReference type="CDD" id="cd05389">
    <property type="entry name" value="CobQ_N"/>
    <property type="match status" value="1"/>
</dbReference>
<comment type="similarity">
    <text evidence="4">Belongs to the CobB/CobQ family. CobQ subfamily.</text>
</comment>
<evidence type="ECO:0000256" key="3">
    <source>
        <dbReference type="ARBA" id="ARBA00022962"/>
    </source>
</evidence>
<evidence type="ECO:0000256" key="1">
    <source>
        <dbReference type="ARBA" id="ARBA00004953"/>
    </source>
</evidence>
<accession>A0ABN2D5L1</accession>
<comment type="pathway">
    <text evidence="1 4">Cofactor biosynthesis; adenosylcobalamin biosynthesis.</text>
</comment>
<dbReference type="InterPro" id="IPR033949">
    <property type="entry name" value="CobQ_GATase1"/>
</dbReference>
<dbReference type="NCBIfam" id="TIGR00313">
    <property type="entry name" value="cobQ"/>
    <property type="match status" value="1"/>
</dbReference>
<dbReference type="InterPro" id="IPR002586">
    <property type="entry name" value="CobQ/CobB/MinD/ParA_Nub-bd_dom"/>
</dbReference>
<dbReference type="Gene3D" id="3.40.50.300">
    <property type="entry name" value="P-loop containing nucleotide triphosphate hydrolases"/>
    <property type="match status" value="1"/>
</dbReference>
<dbReference type="InterPro" id="IPR047045">
    <property type="entry name" value="CobQ_N"/>
</dbReference>
<evidence type="ECO:0000313" key="8">
    <source>
        <dbReference type="EMBL" id="GAA1568759.1"/>
    </source>
</evidence>
<evidence type="ECO:0000256" key="5">
    <source>
        <dbReference type="SAM" id="MobiDB-lite"/>
    </source>
</evidence>
<dbReference type="PROSITE" id="PS51273">
    <property type="entry name" value="GATASE_TYPE_1"/>
    <property type="match status" value="1"/>
</dbReference>
<name>A0ABN2D5L1_9ACTN</name>
<proteinExistence type="inferred from homology"/>
<evidence type="ECO:0000259" key="6">
    <source>
        <dbReference type="Pfam" id="PF01656"/>
    </source>
</evidence>
<feature type="domain" description="CobB/CobQ-like glutamine amidotransferase" evidence="7">
    <location>
        <begin position="257"/>
        <end position="437"/>
    </location>
</feature>
<dbReference type="PANTHER" id="PTHR21343:SF1">
    <property type="entry name" value="COBYRIC ACID SYNTHASE"/>
    <property type="match status" value="1"/>
</dbReference>
<evidence type="ECO:0000259" key="7">
    <source>
        <dbReference type="Pfam" id="PF07685"/>
    </source>
</evidence>
<dbReference type="SUPFAM" id="SSF52540">
    <property type="entry name" value="P-loop containing nucleoside triphosphate hydrolases"/>
    <property type="match status" value="1"/>
</dbReference>
<sequence length="603" mass="62224">MSGLLVAGTTSDAGKSMLTAGICRWLRRRGVDVAPFKAQNMSNNSAIAVDGGEIGRAQALQAYACGLEPSVRFNPVLLKPGSDRQSQVVVLGQATGYIGARNYHEIKDRLRGTVLETLRELRAKHEVVICEGAGSPAEINLRAGDLANMGLARAADLPVIVVGDIDRGGVFAALYGTLALLDAEDQALISGFVINKFRGDSGLLRPGVDSLTELTGRPTLGVVPWSTELWLDGEDSLAYDGRVLGRPAPPRGGQWLRVAVVRLPRVSNATDAEAFAAEPGVQVRLTVEPADLADVDLVVLPGTKSTVDDLHWLRERGLADAVLAHAASGRPVLGICGGFQMLSERIFDDVESRRGAVPGLGLLPVEVTFADRKTLGRVTGTGLGSQPVRGYEIHHGVVSRAAEGLTPLIRLADGTGEGAVSGNVFGTHWHGAFETDEFRRAFLTEAARLAGRHGFQVAPDTSFAALRERTVDVLGDLVEEHLDTTALWRLIEGGAPSGLPTVVPALRASAPSAPGAEPTSAPAVPAGVAGTPGGAAGPAPSAPRAESGAVLSGSVPGSPDDGAESVLSAPHDEPVPAPVVAGDLPGSPGDAGGGSVTVDRGVS</sequence>